<evidence type="ECO:0000256" key="5">
    <source>
        <dbReference type="ARBA" id="ARBA00023242"/>
    </source>
</evidence>
<dbReference type="EMBL" id="CAJNOC010007708">
    <property type="protein sequence ID" value="CAF1103656.1"/>
    <property type="molecule type" value="Genomic_DNA"/>
</dbReference>
<dbReference type="OrthoDB" id="117690at2759"/>
<dbReference type="SMART" id="SM00614">
    <property type="entry name" value="ZnF_BED"/>
    <property type="match status" value="1"/>
</dbReference>
<dbReference type="SUPFAM" id="SSF53098">
    <property type="entry name" value="Ribonuclease H-like"/>
    <property type="match status" value="1"/>
</dbReference>
<dbReference type="PANTHER" id="PTHR46481:SF10">
    <property type="entry name" value="ZINC FINGER BED DOMAIN-CONTAINING PROTEIN 39"/>
    <property type="match status" value="1"/>
</dbReference>
<organism evidence="8 9">
    <name type="scientific">Brachionus calyciflorus</name>
    <dbReference type="NCBI Taxonomy" id="104777"/>
    <lineage>
        <taxon>Eukaryota</taxon>
        <taxon>Metazoa</taxon>
        <taxon>Spiralia</taxon>
        <taxon>Gnathifera</taxon>
        <taxon>Rotifera</taxon>
        <taxon>Eurotatoria</taxon>
        <taxon>Monogononta</taxon>
        <taxon>Pseudotrocha</taxon>
        <taxon>Ploima</taxon>
        <taxon>Brachionidae</taxon>
        <taxon>Brachionus</taxon>
    </lineage>
</organism>
<sequence>MSSIQPEKNQKRKRYSKRSWVWQFITENGNFAEYNICNEVMKYESSTSALIWHLEEKHKINSGGLCYNKKIKLALLSESDEDDENCNEINESSCSKKKITSLNNKLIDFVVANNLPVSLVKNVEFKSLMKEAVSSYTLPCRQTISNNLIPEKYELTKQKLLLELRDINYVNLTCDCWTSNSNNPYMSVTAHFVNSNYQFVIADSGSNIKSALSKRKCYVPCAAHKLNLVVTDVLSEKKIKIKSDKNGIDHYFVKEYDSYGDLKQMEISYEEAKRLENVNIFKTSVDDVVKKARKLVGAFKHSCVLTRNLKEKQDIMDYETKIRLIQDVVTRWNSTYDMIESIVLNKEALMSMSFEAANSCIRDKVQNHGEFAIMEEFCMVFEKIKDLTEILSGRNYCTISIIFPAIYCLVEYELNSLELCTFEMKKLRNELVNVLRGRFGYVLNSDFFIAITLLNIKYKKFTFVKDLNLRNEYIMRAKNFIIENFNDILPNSQQTFNTTPLLPIENLTPATTSSSASSSSSVSVSNNESQQLTQNETPISVKQKRSRSIKMISKRKENFLDKISDGHELNQNLSIESSLEQELFTFLENGPKLVKFNYNSNEDEDLSLKFFRENSEILPVLSKIAKILLSIPATSVPSESAFSIAGDIQSEQRSRFNPQLLNYLQFIKYNSF</sequence>
<dbReference type="AlphaFoldDB" id="A0A814P7E4"/>
<evidence type="ECO:0000256" key="6">
    <source>
        <dbReference type="SAM" id="MobiDB-lite"/>
    </source>
</evidence>
<evidence type="ECO:0000256" key="4">
    <source>
        <dbReference type="ARBA" id="ARBA00022833"/>
    </source>
</evidence>
<evidence type="ECO:0000256" key="2">
    <source>
        <dbReference type="ARBA" id="ARBA00022723"/>
    </source>
</evidence>
<evidence type="ECO:0000259" key="7">
    <source>
        <dbReference type="Pfam" id="PF05699"/>
    </source>
</evidence>
<feature type="region of interest" description="Disordered" evidence="6">
    <location>
        <begin position="507"/>
        <end position="546"/>
    </location>
</feature>
<dbReference type="SUPFAM" id="SSF140996">
    <property type="entry name" value="Hermes dimerisation domain"/>
    <property type="match status" value="1"/>
</dbReference>
<dbReference type="Proteomes" id="UP000663879">
    <property type="component" value="Unassembled WGS sequence"/>
</dbReference>
<keyword evidence="3" id="KW-0863">Zinc-finger</keyword>
<keyword evidence="5" id="KW-0539">Nucleus</keyword>
<protein>
    <recommendedName>
        <fullName evidence="7">HAT C-terminal dimerisation domain-containing protein</fullName>
    </recommendedName>
</protein>
<evidence type="ECO:0000313" key="9">
    <source>
        <dbReference type="Proteomes" id="UP000663879"/>
    </source>
</evidence>
<feature type="domain" description="HAT C-terminal dimerisation" evidence="7">
    <location>
        <begin position="607"/>
        <end position="670"/>
    </location>
</feature>
<comment type="subcellular location">
    <subcellularLocation>
        <location evidence="1">Nucleus</location>
    </subcellularLocation>
</comment>
<comment type="caution">
    <text evidence="8">The sequence shown here is derived from an EMBL/GenBank/DDBJ whole genome shotgun (WGS) entry which is preliminary data.</text>
</comment>
<evidence type="ECO:0000256" key="3">
    <source>
        <dbReference type="ARBA" id="ARBA00022771"/>
    </source>
</evidence>
<feature type="compositionally biased region" description="Low complexity" evidence="6">
    <location>
        <begin position="510"/>
        <end position="525"/>
    </location>
</feature>
<dbReference type="Pfam" id="PF05699">
    <property type="entry name" value="Dimer_Tnp_hAT"/>
    <property type="match status" value="1"/>
</dbReference>
<dbReference type="InterPro" id="IPR008906">
    <property type="entry name" value="HATC_C_dom"/>
</dbReference>
<keyword evidence="9" id="KW-1185">Reference proteome</keyword>
<evidence type="ECO:0000256" key="1">
    <source>
        <dbReference type="ARBA" id="ARBA00004123"/>
    </source>
</evidence>
<feature type="compositionally biased region" description="Polar residues" evidence="6">
    <location>
        <begin position="526"/>
        <end position="540"/>
    </location>
</feature>
<gene>
    <name evidence="8" type="ORF">OXX778_LOCUS21279</name>
</gene>
<dbReference type="InterPro" id="IPR012337">
    <property type="entry name" value="RNaseH-like_sf"/>
</dbReference>
<name>A0A814P7E4_9BILA</name>
<keyword evidence="4" id="KW-0862">Zinc</keyword>
<proteinExistence type="predicted"/>
<dbReference type="GO" id="GO:0008270">
    <property type="term" value="F:zinc ion binding"/>
    <property type="evidence" value="ECO:0007669"/>
    <property type="project" value="UniProtKB-KW"/>
</dbReference>
<accession>A0A814P7E4</accession>
<dbReference type="InterPro" id="IPR052035">
    <property type="entry name" value="ZnF_BED_domain_contain"/>
</dbReference>
<reference evidence="8" key="1">
    <citation type="submission" date="2021-02" db="EMBL/GenBank/DDBJ databases">
        <authorList>
            <person name="Nowell W R."/>
        </authorList>
    </citation>
    <scope>NUCLEOTIDE SEQUENCE</scope>
    <source>
        <strain evidence="8">Ploen Becks lab</strain>
    </source>
</reference>
<dbReference type="GO" id="GO:0005634">
    <property type="term" value="C:nucleus"/>
    <property type="evidence" value="ECO:0007669"/>
    <property type="project" value="UniProtKB-SubCell"/>
</dbReference>
<evidence type="ECO:0000313" key="8">
    <source>
        <dbReference type="EMBL" id="CAF1103656.1"/>
    </source>
</evidence>
<dbReference type="PANTHER" id="PTHR46481">
    <property type="entry name" value="ZINC FINGER BED DOMAIN-CONTAINING PROTEIN 4"/>
    <property type="match status" value="1"/>
</dbReference>
<dbReference type="GO" id="GO:0046983">
    <property type="term" value="F:protein dimerization activity"/>
    <property type="evidence" value="ECO:0007669"/>
    <property type="project" value="InterPro"/>
</dbReference>
<keyword evidence="2" id="KW-0479">Metal-binding</keyword>